<dbReference type="EMBL" id="JAFNEN010000095">
    <property type="protein sequence ID" value="KAG8194975.1"/>
    <property type="molecule type" value="Genomic_DNA"/>
</dbReference>
<protein>
    <submittedName>
        <fullName evidence="1">Uncharacterized protein</fullName>
    </submittedName>
</protein>
<dbReference type="Proteomes" id="UP000827092">
    <property type="component" value="Unassembled WGS sequence"/>
</dbReference>
<comment type="caution">
    <text evidence="1">The sequence shown here is derived from an EMBL/GenBank/DDBJ whole genome shotgun (WGS) entry which is preliminary data.</text>
</comment>
<gene>
    <name evidence="1" type="ORF">JTE90_008153</name>
</gene>
<dbReference type="AlphaFoldDB" id="A0AAV6VGB3"/>
<sequence>MATGRVPQNGLVTRHDTWRVTGAFAPLVDGRRKRYQRSLAHVTSHNIPPTALPCLVGSFHRDQDLMEEVPQFSPLSIPSLPPPLPSPI</sequence>
<reference evidence="1 2" key="1">
    <citation type="journal article" date="2022" name="Nat. Ecol. Evol.">
        <title>A masculinizing supergene underlies an exaggerated male reproductive morph in a spider.</title>
        <authorList>
            <person name="Hendrickx F."/>
            <person name="De Corte Z."/>
            <person name="Sonet G."/>
            <person name="Van Belleghem S.M."/>
            <person name="Kostlbacher S."/>
            <person name="Vangestel C."/>
        </authorList>
    </citation>
    <scope>NUCLEOTIDE SEQUENCE [LARGE SCALE GENOMIC DNA]</scope>
    <source>
        <strain evidence="1">W744_W776</strain>
    </source>
</reference>
<keyword evidence="2" id="KW-1185">Reference proteome</keyword>
<proteinExistence type="predicted"/>
<evidence type="ECO:0000313" key="1">
    <source>
        <dbReference type="EMBL" id="KAG8194975.1"/>
    </source>
</evidence>
<accession>A0AAV6VGB3</accession>
<evidence type="ECO:0000313" key="2">
    <source>
        <dbReference type="Proteomes" id="UP000827092"/>
    </source>
</evidence>
<organism evidence="1 2">
    <name type="scientific">Oedothorax gibbosus</name>
    <dbReference type="NCBI Taxonomy" id="931172"/>
    <lineage>
        <taxon>Eukaryota</taxon>
        <taxon>Metazoa</taxon>
        <taxon>Ecdysozoa</taxon>
        <taxon>Arthropoda</taxon>
        <taxon>Chelicerata</taxon>
        <taxon>Arachnida</taxon>
        <taxon>Araneae</taxon>
        <taxon>Araneomorphae</taxon>
        <taxon>Entelegynae</taxon>
        <taxon>Araneoidea</taxon>
        <taxon>Linyphiidae</taxon>
        <taxon>Erigoninae</taxon>
        <taxon>Oedothorax</taxon>
    </lineage>
</organism>
<name>A0AAV6VGB3_9ARAC</name>